<dbReference type="GO" id="GO:0006879">
    <property type="term" value="P:intracellular iron ion homeostasis"/>
    <property type="evidence" value="ECO:0007669"/>
    <property type="project" value="UniProtKB-KW"/>
</dbReference>
<dbReference type="RefSeq" id="WP_188664124.1">
    <property type="nucleotide sequence ID" value="NZ_BMHV01000011.1"/>
</dbReference>
<organism evidence="11 12">
    <name type="scientific">Terasakiella brassicae</name>
    <dbReference type="NCBI Taxonomy" id="1634917"/>
    <lineage>
        <taxon>Bacteria</taxon>
        <taxon>Pseudomonadati</taxon>
        <taxon>Pseudomonadota</taxon>
        <taxon>Alphaproteobacteria</taxon>
        <taxon>Rhodospirillales</taxon>
        <taxon>Terasakiellaceae</taxon>
        <taxon>Terasakiella</taxon>
    </lineage>
</organism>
<feature type="binding site" description="axial binding residue" evidence="8">
    <location>
        <position position="52"/>
    </location>
    <ligand>
        <name>heme b</name>
        <dbReference type="ChEBI" id="CHEBI:60344"/>
        <note>ligand shared between dimeric partners</note>
    </ligand>
    <ligandPart>
        <name>Fe</name>
        <dbReference type="ChEBI" id="CHEBI:18248"/>
    </ligandPart>
</feature>
<name>A0A917FAH1_9PROT</name>
<evidence type="ECO:0000256" key="5">
    <source>
        <dbReference type="ARBA" id="ARBA00022723"/>
    </source>
</evidence>
<proteinExistence type="inferred from homology"/>
<dbReference type="GO" id="GO:0004322">
    <property type="term" value="F:ferroxidase activity"/>
    <property type="evidence" value="ECO:0007669"/>
    <property type="project" value="TreeGrafter"/>
</dbReference>
<dbReference type="InterPro" id="IPR009040">
    <property type="entry name" value="Ferritin-like_diiron"/>
</dbReference>
<dbReference type="PIRSF" id="PIRSF002560">
    <property type="entry name" value="Bacterioferritin"/>
    <property type="match status" value="1"/>
</dbReference>
<keyword evidence="12" id="KW-1185">Reference proteome</keyword>
<feature type="domain" description="Ferritin-like diiron" evidence="10">
    <location>
        <begin position="1"/>
        <end position="145"/>
    </location>
</feature>
<dbReference type="GO" id="GO:0006826">
    <property type="term" value="P:iron ion transport"/>
    <property type="evidence" value="ECO:0007669"/>
    <property type="project" value="InterPro"/>
</dbReference>
<evidence type="ECO:0000256" key="7">
    <source>
        <dbReference type="PIRNR" id="PIRNR002560"/>
    </source>
</evidence>
<dbReference type="Pfam" id="PF00210">
    <property type="entry name" value="Ferritin"/>
    <property type="match status" value="1"/>
</dbReference>
<dbReference type="InterPro" id="IPR012347">
    <property type="entry name" value="Ferritin-like"/>
</dbReference>
<gene>
    <name evidence="11" type="primary">bfrB</name>
    <name evidence="11" type="ORF">GCM10011332_18500</name>
</gene>
<dbReference type="EMBL" id="BMHV01000011">
    <property type="protein sequence ID" value="GGF64748.1"/>
    <property type="molecule type" value="Genomic_DNA"/>
</dbReference>
<sequence length="154" mass="17791">MKGSPKVIAQLNKILGNELVSINQTFLHSRMFNDWGMGEIGSKEYKKSIKDMKQADKLIERILFLEGLPNLQSLGKLRIGENTEEIIQCEMDLLDPMLQDLRAAIALCEAESDFVSRDLLDDIIEDEEEFLDWLETQQWQIKEQGLQNYIQSQT</sequence>
<keyword evidence="5 7" id="KW-0479">Metal-binding</keyword>
<dbReference type="PANTHER" id="PTHR30295">
    <property type="entry name" value="BACTERIOFERRITIN"/>
    <property type="match status" value="1"/>
</dbReference>
<dbReference type="GO" id="GO:0020037">
    <property type="term" value="F:heme binding"/>
    <property type="evidence" value="ECO:0007669"/>
    <property type="project" value="TreeGrafter"/>
</dbReference>
<dbReference type="InterPro" id="IPR009078">
    <property type="entry name" value="Ferritin-like_SF"/>
</dbReference>
<evidence type="ECO:0000313" key="12">
    <source>
        <dbReference type="Proteomes" id="UP000632498"/>
    </source>
</evidence>
<evidence type="ECO:0000256" key="1">
    <source>
        <dbReference type="ARBA" id="ARBA00001970"/>
    </source>
</evidence>
<dbReference type="PANTHER" id="PTHR30295:SF0">
    <property type="entry name" value="BACTERIOFERRITIN"/>
    <property type="match status" value="1"/>
</dbReference>
<evidence type="ECO:0000256" key="6">
    <source>
        <dbReference type="ARBA" id="ARBA00023004"/>
    </source>
</evidence>
<dbReference type="GO" id="GO:0008199">
    <property type="term" value="F:ferric iron binding"/>
    <property type="evidence" value="ECO:0007669"/>
    <property type="project" value="InterPro"/>
</dbReference>
<comment type="function">
    <text evidence="9">Iron-storage protein.</text>
</comment>
<dbReference type="CDD" id="cd00907">
    <property type="entry name" value="Bacterioferritin"/>
    <property type="match status" value="1"/>
</dbReference>
<dbReference type="PRINTS" id="PR00601">
    <property type="entry name" value="BACFERRITIN"/>
</dbReference>
<dbReference type="PROSITE" id="PS00549">
    <property type="entry name" value="BACTERIOFERRITIN"/>
    <property type="match status" value="1"/>
</dbReference>
<evidence type="ECO:0000313" key="11">
    <source>
        <dbReference type="EMBL" id="GGF64748.1"/>
    </source>
</evidence>
<dbReference type="PROSITE" id="PS50905">
    <property type="entry name" value="FERRITIN_LIKE"/>
    <property type="match status" value="1"/>
</dbReference>
<dbReference type="NCBIfam" id="TIGR00754">
    <property type="entry name" value="bfr"/>
    <property type="match status" value="1"/>
</dbReference>
<dbReference type="GO" id="GO:0005829">
    <property type="term" value="C:cytosol"/>
    <property type="evidence" value="ECO:0007669"/>
    <property type="project" value="TreeGrafter"/>
</dbReference>
<accession>A0A917FAH1</accession>
<comment type="caution">
    <text evidence="11">The sequence shown here is derived from an EMBL/GenBank/DDBJ whole genome shotgun (WGS) entry which is preliminary data.</text>
</comment>
<dbReference type="Proteomes" id="UP000632498">
    <property type="component" value="Unassembled WGS sequence"/>
</dbReference>
<evidence type="ECO:0000259" key="10">
    <source>
        <dbReference type="PROSITE" id="PS50905"/>
    </source>
</evidence>
<feature type="binding site" evidence="8">
    <location>
        <position position="127"/>
    </location>
    <ligand>
        <name>Fe cation</name>
        <dbReference type="ChEBI" id="CHEBI:24875"/>
        <label>2</label>
    </ligand>
</feature>
<dbReference type="SUPFAM" id="SSF47240">
    <property type="entry name" value="Ferritin-like"/>
    <property type="match status" value="1"/>
</dbReference>
<dbReference type="Gene3D" id="1.20.1260.10">
    <property type="match status" value="1"/>
</dbReference>
<feature type="binding site" evidence="8">
    <location>
        <position position="127"/>
    </location>
    <ligand>
        <name>Fe cation</name>
        <dbReference type="ChEBI" id="CHEBI:24875"/>
        <label>1</label>
    </ligand>
</feature>
<reference evidence="11" key="1">
    <citation type="journal article" date="2014" name="Int. J. Syst. Evol. Microbiol.">
        <title>Complete genome sequence of Corynebacterium casei LMG S-19264T (=DSM 44701T), isolated from a smear-ripened cheese.</title>
        <authorList>
            <consortium name="US DOE Joint Genome Institute (JGI-PGF)"/>
            <person name="Walter F."/>
            <person name="Albersmeier A."/>
            <person name="Kalinowski J."/>
            <person name="Ruckert C."/>
        </authorList>
    </citation>
    <scope>NUCLEOTIDE SEQUENCE</scope>
    <source>
        <strain evidence="11">CGMCC 1.15254</strain>
    </source>
</reference>
<dbReference type="InterPro" id="IPR008331">
    <property type="entry name" value="Ferritin_DPS_dom"/>
</dbReference>
<evidence type="ECO:0000256" key="3">
    <source>
        <dbReference type="ARBA" id="ARBA00022434"/>
    </source>
</evidence>
<keyword evidence="3 7" id="KW-0409">Iron storage</keyword>
<comment type="similarity">
    <text evidence="2 7 9">Belongs to the bacterioferritin family.</text>
</comment>
<evidence type="ECO:0000256" key="9">
    <source>
        <dbReference type="RuleBase" id="RU000623"/>
    </source>
</evidence>
<comment type="cofactor">
    <cofactor evidence="1">
        <name>heme b</name>
        <dbReference type="ChEBI" id="CHEBI:60344"/>
    </cofactor>
</comment>
<keyword evidence="6 7" id="KW-0408">Iron</keyword>
<evidence type="ECO:0000256" key="4">
    <source>
        <dbReference type="ARBA" id="ARBA00022617"/>
    </source>
</evidence>
<evidence type="ECO:0000256" key="2">
    <source>
        <dbReference type="ARBA" id="ARBA00008093"/>
    </source>
</evidence>
<protein>
    <recommendedName>
        <fullName evidence="7 9">Bacterioferritin</fullName>
    </recommendedName>
</protein>
<dbReference type="AlphaFoldDB" id="A0A917FAH1"/>
<evidence type="ECO:0000256" key="8">
    <source>
        <dbReference type="PIRSR" id="PIRSR002560-1"/>
    </source>
</evidence>
<reference evidence="11" key="2">
    <citation type="submission" date="2020-09" db="EMBL/GenBank/DDBJ databases">
        <authorList>
            <person name="Sun Q."/>
            <person name="Zhou Y."/>
        </authorList>
    </citation>
    <scope>NUCLEOTIDE SEQUENCE</scope>
    <source>
        <strain evidence="11">CGMCC 1.15254</strain>
    </source>
</reference>
<feature type="binding site" evidence="8">
    <location>
        <position position="18"/>
    </location>
    <ligand>
        <name>Fe cation</name>
        <dbReference type="ChEBI" id="CHEBI:24875"/>
        <label>1</label>
    </ligand>
</feature>
<dbReference type="InterPro" id="IPR002024">
    <property type="entry name" value="Bacterioferritin"/>
</dbReference>
<keyword evidence="4 9" id="KW-0349">Heme</keyword>